<organism evidence="12 13">
    <name type="scientific">Herbiconiux ginsengi</name>
    <dbReference type="NCBI Taxonomy" id="381665"/>
    <lineage>
        <taxon>Bacteria</taxon>
        <taxon>Bacillati</taxon>
        <taxon>Actinomycetota</taxon>
        <taxon>Actinomycetes</taxon>
        <taxon>Micrococcales</taxon>
        <taxon>Microbacteriaceae</taxon>
        <taxon>Herbiconiux</taxon>
    </lineage>
</organism>
<dbReference type="Pfam" id="PF07992">
    <property type="entry name" value="Pyr_redox_2"/>
    <property type="match status" value="1"/>
</dbReference>
<dbReference type="InterPro" id="IPR013785">
    <property type="entry name" value="Aldolase_TIM"/>
</dbReference>
<sequence length="713" mass="74949">MHGDDATPALERTFSPWRLGALQLPHRVITGSMHTGLETLDDGGAALSAYYAERIRGGATLIITGGLAVNAEGCGADDFSVLGDPASDARFAAAAAAVHEAGGFIAAQLFHAGRYALLDGVTDAHGRPVHPVAPSPLAWRSAGAQVPVELDELGILRTIDDFRVAAERAVELGFDAVEIMASEGYLINQFCSPVTNRRDDEWGGDARRRRRFAVEVLRAVRRGVGFDVPVIVRMSGADLVPESSTQDETDALARDLVRAGADALNVGIGWHESKVPTVQAAVPHGVWLRYAEAVARAIALPSDPTAPTAVPVIASNRLTDLRDAEDILARGAITAVALARPFLADAAIVDRSRNGHFDAVNSCIGCNQACLDRSFVKQPVSCLVNPRAATETRYPLTLSAAPAHYAVVGGGPAGLIAAEDLAARGNRVTLFEADAHLGGQFTLAARIPTKEDYALTVAHYSARLSELGARVEVSHPVTVDELAEGGYAGVVVATGVRPRTVDIPGASLPHVLSYERAILDGVPEGRVAIIGGGGIGIDTAKFLVLSHDPAVRARAFEEQFQLASPSTYLESDALPQRTRVRERPGAAPFAPRPGSSVTVLRRTGKFGAGMGLTSRWVALGELREAGVQFVSDLDYRRITPEGVEVIFADGTSSLVPADVVIVCAGQVSHDPLSAGLAARGIRHEVVGGALDASRVDAVRATRQGIDAARRLAA</sequence>
<dbReference type="Proteomes" id="UP000198891">
    <property type="component" value="Unassembled WGS sequence"/>
</dbReference>
<dbReference type="SUPFAM" id="SSF51905">
    <property type="entry name" value="FAD/NAD(P)-binding domain"/>
    <property type="match status" value="1"/>
</dbReference>
<gene>
    <name evidence="12" type="ORF">SAMN05216554_3328</name>
</gene>
<dbReference type="PRINTS" id="PR00368">
    <property type="entry name" value="FADPNR"/>
</dbReference>
<dbReference type="GO" id="GO:0051536">
    <property type="term" value="F:iron-sulfur cluster binding"/>
    <property type="evidence" value="ECO:0007669"/>
    <property type="project" value="UniProtKB-KW"/>
</dbReference>
<evidence type="ECO:0000256" key="5">
    <source>
        <dbReference type="ARBA" id="ARBA00022643"/>
    </source>
</evidence>
<dbReference type="InterPro" id="IPR036188">
    <property type="entry name" value="FAD/NAD-bd_sf"/>
</dbReference>
<evidence type="ECO:0000313" key="13">
    <source>
        <dbReference type="Proteomes" id="UP000198891"/>
    </source>
</evidence>
<keyword evidence="13" id="KW-1185">Reference proteome</keyword>
<evidence type="ECO:0000256" key="9">
    <source>
        <dbReference type="ARBA" id="ARBA00023014"/>
    </source>
</evidence>
<dbReference type="Gene3D" id="3.20.20.70">
    <property type="entry name" value="Aldolase class I"/>
    <property type="match status" value="1"/>
</dbReference>
<dbReference type="EMBL" id="FNPZ01000003">
    <property type="protein sequence ID" value="SDZ33228.1"/>
    <property type="molecule type" value="Genomic_DNA"/>
</dbReference>
<evidence type="ECO:0000259" key="11">
    <source>
        <dbReference type="Pfam" id="PF07992"/>
    </source>
</evidence>
<comment type="cofactor">
    <cofactor evidence="2">
        <name>[4Fe-4S] cluster</name>
        <dbReference type="ChEBI" id="CHEBI:49883"/>
    </cofactor>
</comment>
<dbReference type="Gene3D" id="3.50.50.60">
    <property type="entry name" value="FAD/NAD(P)-binding domain"/>
    <property type="match status" value="1"/>
</dbReference>
<evidence type="ECO:0000259" key="10">
    <source>
        <dbReference type="Pfam" id="PF00724"/>
    </source>
</evidence>
<protein>
    <submittedName>
        <fullName evidence="12">2,4-dienoyl-CoA reductase (NADPH2)</fullName>
    </submittedName>
</protein>
<dbReference type="InterPro" id="IPR001155">
    <property type="entry name" value="OxRdtase_FMN_N"/>
</dbReference>
<keyword evidence="9" id="KW-0411">Iron-sulfur</keyword>
<dbReference type="AlphaFoldDB" id="A0A1H3S6L6"/>
<evidence type="ECO:0000256" key="8">
    <source>
        <dbReference type="ARBA" id="ARBA00023004"/>
    </source>
</evidence>
<name>A0A1H3S6L6_9MICO</name>
<evidence type="ECO:0000256" key="6">
    <source>
        <dbReference type="ARBA" id="ARBA00022723"/>
    </source>
</evidence>
<evidence type="ECO:0000256" key="3">
    <source>
        <dbReference type="ARBA" id="ARBA00011048"/>
    </source>
</evidence>
<feature type="domain" description="FAD/NAD(P)-binding" evidence="11">
    <location>
        <begin position="404"/>
        <end position="677"/>
    </location>
</feature>
<dbReference type="Pfam" id="PF00724">
    <property type="entry name" value="Oxidored_FMN"/>
    <property type="match status" value="1"/>
</dbReference>
<evidence type="ECO:0000256" key="7">
    <source>
        <dbReference type="ARBA" id="ARBA00023002"/>
    </source>
</evidence>
<dbReference type="GO" id="GO:0010181">
    <property type="term" value="F:FMN binding"/>
    <property type="evidence" value="ECO:0007669"/>
    <property type="project" value="InterPro"/>
</dbReference>
<evidence type="ECO:0000256" key="2">
    <source>
        <dbReference type="ARBA" id="ARBA00001966"/>
    </source>
</evidence>
<evidence type="ECO:0000256" key="1">
    <source>
        <dbReference type="ARBA" id="ARBA00001917"/>
    </source>
</evidence>
<keyword evidence="5" id="KW-0288">FMN</keyword>
<accession>A0A1H3S6L6</accession>
<dbReference type="GO" id="GO:0016491">
    <property type="term" value="F:oxidoreductase activity"/>
    <property type="evidence" value="ECO:0007669"/>
    <property type="project" value="UniProtKB-KW"/>
</dbReference>
<dbReference type="GO" id="GO:0046872">
    <property type="term" value="F:metal ion binding"/>
    <property type="evidence" value="ECO:0007669"/>
    <property type="project" value="UniProtKB-KW"/>
</dbReference>
<keyword evidence="4" id="KW-0285">Flavoprotein</keyword>
<keyword evidence="8" id="KW-0408">Iron</keyword>
<proteinExistence type="inferred from homology"/>
<dbReference type="OrthoDB" id="3169239at2"/>
<dbReference type="PANTHER" id="PTHR42917:SF2">
    <property type="entry name" value="2,4-DIENOYL-COA REDUCTASE [(2E)-ENOYL-COA-PRODUCING]"/>
    <property type="match status" value="1"/>
</dbReference>
<comment type="similarity">
    <text evidence="3">In the N-terminal section; belongs to the NADH:flavin oxidoreductase/NADH oxidase family.</text>
</comment>
<dbReference type="STRING" id="381665.SAMN05216554_3328"/>
<evidence type="ECO:0000313" key="12">
    <source>
        <dbReference type="EMBL" id="SDZ33228.1"/>
    </source>
</evidence>
<dbReference type="InterPro" id="IPR051793">
    <property type="entry name" value="NADH:flavin_oxidoreductase"/>
</dbReference>
<feature type="domain" description="NADH:flavin oxidoreductase/NADH oxidase N-terminal" evidence="10">
    <location>
        <begin position="14"/>
        <end position="354"/>
    </location>
</feature>
<dbReference type="SUPFAM" id="SSF51971">
    <property type="entry name" value="Nucleotide-binding domain"/>
    <property type="match status" value="1"/>
</dbReference>
<keyword evidence="6" id="KW-0479">Metal-binding</keyword>
<dbReference type="SUPFAM" id="SSF51395">
    <property type="entry name" value="FMN-linked oxidoreductases"/>
    <property type="match status" value="1"/>
</dbReference>
<keyword evidence="7" id="KW-0560">Oxidoreductase</keyword>
<evidence type="ECO:0000256" key="4">
    <source>
        <dbReference type="ARBA" id="ARBA00022630"/>
    </source>
</evidence>
<reference evidence="12 13" key="1">
    <citation type="submission" date="2016-10" db="EMBL/GenBank/DDBJ databases">
        <authorList>
            <person name="de Groot N.N."/>
        </authorList>
    </citation>
    <scope>NUCLEOTIDE SEQUENCE [LARGE SCALE GENOMIC DNA]</scope>
    <source>
        <strain evidence="12 13">CGMCC 4.3491</strain>
    </source>
</reference>
<dbReference type="RefSeq" id="WP_092555768.1">
    <property type="nucleotide sequence ID" value="NZ_FNPZ01000003.1"/>
</dbReference>
<comment type="cofactor">
    <cofactor evidence="1">
        <name>FMN</name>
        <dbReference type="ChEBI" id="CHEBI:58210"/>
    </cofactor>
</comment>
<dbReference type="PANTHER" id="PTHR42917">
    <property type="entry name" value="2,4-DIENOYL-COA REDUCTASE"/>
    <property type="match status" value="1"/>
</dbReference>
<dbReference type="InterPro" id="IPR023753">
    <property type="entry name" value="FAD/NAD-binding_dom"/>
</dbReference>
<dbReference type="Gene3D" id="3.40.50.720">
    <property type="entry name" value="NAD(P)-binding Rossmann-like Domain"/>
    <property type="match status" value="1"/>
</dbReference>